<sequence>MLALPQATNDRQETGMMTRRSALAVLTSALATPALGQAQKAPGLADLAYAQASPRNRLDIHRPDGRGPFPVLLDIHGGGFLTGDKRQLAVPRQVLQAGIAVARMNYRLSNQARWPAQHEDVLAAAHFLQSRAGELGLVPDRLALGGRSAGAFLAVSAALSMVQEGNAPAAVVDFYGPMDFGSMDADIARLGRPVKRAPADSPESVESLLVGYAVGERRQEATAMGPVGRLAALADGLRLPPLMIRHGMRDSIVSVHQAEHLRNAWRQVDPRAEIDFALLEGEGHGTGAFGGDRVLGDLAGFLTRHLRRADG</sequence>
<protein>
    <submittedName>
        <fullName evidence="3">Alpha/beta hydrolase</fullName>
    </submittedName>
</protein>
<gene>
    <name evidence="3" type="ORF">A6J80_12560</name>
</gene>
<dbReference type="InterPro" id="IPR049492">
    <property type="entry name" value="BD-FAE-like_dom"/>
</dbReference>
<dbReference type="KEGG" id="pye:A6J80_12560"/>
<organism evidence="3 4">
    <name type="scientific">Paracoccus yeei</name>
    <dbReference type="NCBI Taxonomy" id="147645"/>
    <lineage>
        <taxon>Bacteria</taxon>
        <taxon>Pseudomonadati</taxon>
        <taxon>Pseudomonadota</taxon>
        <taxon>Alphaproteobacteria</taxon>
        <taxon>Rhodobacterales</taxon>
        <taxon>Paracoccaceae</taxon>
        <taxon>Paracoccus</taxon>
    </lineage>
</organism>
<proteinExistence type="predicted"/>
<dbReference type="eggNOG" id="COG0657">
    <property type="taxonomic scope" value="Bacteria"/>
</dbReference>
<dbReference type="SUPFAM" id="SSF53474">
    <property type="entry name" value="alpha/beta-Hydrolases"/>
    <property type="match status" value="1"/>
</dbReference>
<dbReference type="Pfam" id="PF20434">
    <property type="entry name" value="BD-FAE"/>
    <property type="match status" value="1"/>
</dbReference>
<feature type="domain" description="BD-FAE-like" evidence="2">
    <location>
        <begin position="58"/>
        <end position="263"/>
    </location>
</feature>
<evidence type="ECO:0000313" key="3">
    <source>
        <dbReference type="EMBL" id="ARC37095.1"/>
    </source>
</evidence>
<dbReference type="PANTHER" id="PTHR48081:SF13">
    <property type="entry name" value="ALPHA_BETA HYDROLASE"/>
    <property type="match status" value="1"/>
</dbReference>
<keyword evidence="4" id="KW-1185">Reference proteome</keyword>
<name>A0A1V0GTA7_9RHOB</name>
<dbReference type="Gene3D" id="3.40.50.1820">
    <property type="entry name" value="alpha/beta hydrolase"/>
    <property type="match status" value="1"/>
</dbReference>
<dbReference type="InterPro" id="IPR050300">
    <property type="entry name" value="GDXG_lipolytic_enzyme"/>
</dbReference>
<dbReference type="PANTHER" id="PTHR48081">
    <property type="entry name" value="AB HYDROLASE SUPERFAMILY PROTEIN C4A8.06C"/>
    <property type="match status" value="1"/>
</dbReference>
<dbReference type="AlphaFoldDB" id="A0A1V0GTA7"/>
<keyword evidence="1 3" id="KW-0378">Hydrolase</keyword>
<evidence type="ECO:0000256" key="1">
    <source>
        <dbReference type="ARBA" id="ARBA00022801"/>
    </source>
</evidence>
<dbReference type="STRING" id="147645.A6J80_12560"/>
<dbReference type="GO" id="GO:0016787">
    <property type="term" value="F:hydrolase activity"/>
    <property type="evidence" value="ECO:0007669"/>
    <property type="project" value="UniProtKB-KW"/>
</dbReference>
<accession>A0A1V0GTA7</accession>
<dbReference type="Proteomes" id="UP000191257">
    <property type="component" value="Chromosome"/>
</dbReference>
<evidence type="ECO:0000259" key="2">
    <source>
        <dbReference type="Pfam" id="PF20434"/>
    </source>
</evidence>
<dbReference type="EMBL" id="CP020442">
    <property type="protein sequence ID" value="ARC37095.1"/>
    <property type="molecule type" value="Genomic_DNA"/>
</dbReference>
<dbReference type="InterPro" id="IPR029058">
    <property type="entry name" value="AB_hydrolase_fold"/>
</dbReference>
<evidence type="ECO:0000313" key="4">
    <source>
        <dbReference type="Proteomes" id="UP000191257"/>
    </source>
</evidence>
<reference evidence="3" key="1">
    <citation type="submission" date="2017-12" db="EMBL/GenBank/DDBJ databases">
        <title>FDA dAtabase for Regulatory Grade micrObial Sequences (FDA-ARGOS): Supporting development and validation of Infectious Disease Dx tests.</title>
        <authorList>
            <person name="Campos J."/>
            <person name="Goldberg B."/>
            <person name="Tallon L."/>
            <person name="Sadzewicz L."/>
            <person name="Sengamalay N."/>
            <person name="Ott S."/>
            <person name="Godinez A."/>
            <person name="Nagaraj S."/>
            <person name="Vyas G."/>
            <person name="Aluvathingal J."/>
            <person name="Nadendla S."/>
            <person name="Geyer C."/>
            <person name="Nandy P."/>
            <person name="Hobson J."/>
            <person name="Sichtig H."/>
        </authorList>
    </citation>
    <scope>NUCLEOTIDE SEQUENCE</scope>
    <source>
        <strain evidence="3">FDAARGOS_252</strain>
    </source>
</reference>